<gene>
    <name evidence="3" type="ORF">BGE01nite_39280</name>
</gene>
<dbReference type="NCBIfam" id="TIGR02595">
    <property type="entry name" value="PEP_CTERM"/>
    <property type="match status" value="1"/>
</dbReference>
<name>A0A512MD31_9BACT</name>
<dbReference type="EMBL" id="BKAG01000033">
    <property type="protein sequence ID" value="GEP44637.1"/>
    <property type="molecule type" value="Genomic_DNA"/>
</dbReference>
<feature type="domain" description="Ice-binding protein C-terminal" evidence="2">
    <location>
        <begin position="206"/>
        <end position="228"/>
    </location>
</feature>
<feature type="chain" id="PRO_5021995044" description="Ice-binding protein C-terminal domain-containing protein" evidence="1">
    <location>
        <begin position="22"/>
        <end position="229"/>
    </location>
</feature>
<sequence>MTFKKILAFSAVALFASFAEATVTISFSGTGARAIGFLNNGGTAVSGMRYGIVIDSGTNGFSEGNYASFNTGATVGAPVNLSLIGGGATNDYFYTASSGNTTVASISASGADAGGAGAIGSLTGVPTQSELQGLLPGVFTGASSYRFGIMWFDTASAGGPYYGFYTDPSFVIPTAGPSVELSAPFVGTSGPGDAPKNASYSFTAGPVPEPSRMMLLGFGLVGLLFRRRR</sequence>
<dbReference type="Proteomes" id="UP000321577">
    <property type="component" value="Unassembled WGS sequence"/>
</dbReference>
<reference evidence="3 4" key="1">
    <citation type="submission" date="2019-07" db="EMBL/GenBank/DDBJ databases">
        <title>Whole genome shotgun sequence of Brevifollis gellanilyticus NBRC 108608.</title>
        <authorList>
            <person name="Hosoyama A."/>
            <person name="Uohara A."/>
            <person name="Ohji S."/>
            <person name="Ichikawa N."/>
        </authorList>
    </citation>
    <scope>NUCLEOTIDE SEQUENCE [LARGE SCALE GENOMIC DNA]</scope>
    <source>
        <strain evidence="3 4">NBRC 108608</strain>
    </source>
</reference>
<evidence type="ECO:0000313" key="4">
    <source>
        <dbReference type="Proteomes" id="UP000321577"/>
    </source>
</evidence>
<evidence type="ECO:0000313" key="3">
    <source>
        <dbReference type="EMBL" id="GEP44637.1"/>
    </source>
</evidence>
<proteinExistence type="predicted"/>
<evidence type="ECO:0000256" key="1">
    <source>
        <dbReference type="SAM" id="SignalP"/>
    </source>
</evidence>
<dbReference type="Pfam" id="PF07589">
    <property type="entry name" value="PEP-CTERM"/>
    <property type="match status" value="1"/>
</dbReference>
<protein>
    <recommendedName>
        <fullName evidence="2">Ice-binding protein C-terminal domain-containing protein</fullName>
    </recommendedName>
</protein>
<dbReference type="InterPro" id="IPR013424">
    <property type="entry name" value="Ice-binding_C"/>
</dbReference>
<keyword evidence="4" id="KW-1185">Reference proteome</keyword>
<feature type="signal peptide" evidence="1">
    <location>
        <begin position="1"/>
        <end position="21"/>
    </location>
</feature>
<comment type="caution">
    <text evidence="3">The sequence shown here is derived from an EMBL/GenBank/DDBJ whole genome shotgun (WGS) entry which is preliminary data.</text>
</comment>
<dbReference type="AlphaFoldDB" id="A0A512MD31"/>
<accession>A0A512MD31</accession>
<organism evidence="3 4">
    <name type="scientific">Brevifollis gellanilyticus</name>
    <dbReference type="NCBI Taxonomy" id="748831"/>
    <lineage>
        <taxon>Bacteria</taxon>
        <taxon>Pseudomonadati</taxon>
        <taxon>Verrucomicrobiota</taxon>
        <taxon>Verrucomicrobiia</taxon>
        <taxon>Verrucomicrobiales</taxon>
        <taxon>Verrucomicrobiaceae</taxon>
    </lineage>
</organism>
<keyword evidence="1" id="KW-0732">Signal</keyword>
<evidence type="ECO:0000259" key="2">
    <source>
        <dbReference type="Pfam" id="PF07589"/>
    </source>
</evidence>